<sequence>MREKNEQDSVPNVSGSFQIVTDEQQKALKKLEKEDTLDEKSLYYARIFMED</sequence>
<reference evidence="1" key="1">
    <citation type="submission" date="2023-06" db="EMBL/GenBank/DDBJ databases">
        <title>A Treasure from Seagulls: Isolation and Description of Aciduricobacillus qingdaonensis gen. nov., sp. nov., a Rare Obligately Uric Acid-utilizing Member in the Family Bacillaceae.</title>
        <authorList>
            <person name="Liu W."/>
            <person name="Wang B."/>
        </authorList>
    </citation>
    <scope>NUCLEOTIDE SEQUENCE</scope>
    <source>
        <strain evidence="1">44XB</strain>
    </source>
</reference>
<dbReference type="RefSeq" id="WP_348028402.1">
    <property type="nucleotide sequence ID" value="NZ_CP129113.1"/>
</dbReference>
<name>A0ABY9KWC0_9BACI</name>
<organism evidence="1 2">
    <name type="scientific">Aciduricibacillus chroicocephali</name>
    <dbReference type="NCBI Taxonomy" id="3054939"/>
    <lineage>
        <taxon>Bacteria</taxon>
        <taxon>Bacillati</taxon>
        <taxon>Bacillota</taxon>
        <taxon>Bacilli</taxon>
        <taxon>Bacillales</taxon>
        <taxon>Bacillaceae</taxon>
        <taxon>Aciduricibacillus</taxon>
    </lineage>
</organism>
<dbReference type="EMBL" id="CP129113">
    <property type="protein sequence ID" value="WLV24904.1"/>
    <property type="molecule type" value="Genomic_DNA"/>
</dbReference>
<dbReference type="Proteomes" id="UP001180087">
    <property type="component" value="Chromosome"/>
</dbReference>
<evidence type="ECO:0000313" key="2">
    <source>
        <dbReference type="Proteomes" id="UP001180087"/>
    </source>
</evidence>
<evidence type="ECO:0000313" key="1">
    <source>
        <dbReference type="EMBL" id="WLV24904.1"/>
    </source>
</evidence>
<proteinExistence type="predicted"/>
<gene>
    <name evidence="1" type="ORF">QR721_01300</name>
</gene>
<evidence type="ECO:0008006" key="3">
    <source>
        <dbReference type="Google" id="ProtNLM"/>
    </source>
</evidence>
<keyword evidence="2" id="KW-1185">Reference proteome</keyword>
<accession>A0ABY9KWC0</accession>
<protein>
    <recommendedName>
        <fullName evidence="3">YfhE family protein</fullName>
    </recommendedName>
</protein>